<feature type="signal peptide" evidence="8">
    <location>
        <begin position="1"/>
        <end position="19"/>
    </location>
</feature>
<dbReference type="PROSITE" id="PS01187">
    <property type="entry name" value="EGF_CA"/>
    <property type="match status" value="1"/>
</dbReference>
<dbReference type="Pfam" id="PF13947">
    <property type="entry name" value="GUB_WAK_bind"/>
    <property type="match status" value="2"/>
</dbReference>
<dbReference type="EMBL" id="JAUHHV010000008">
    <property type="protein sequence ID" value="KAK1416329.1"/>
    <property type="molecule type" value="Genomic_DNA"/>
</dbReference>
<feature type="domain" description="EGF-like" evidence="9">
    <location>
        <begin position="287"/>
        <end position="322"/>
    </location>
</feature>
<dbReference type="SMART" id="SM00181">
    <property type="entry name" value="EGF"/>
    <property type="match status" value="3"/>
</dbReference>
<proteinExistence type="predicted"/>
<feature type="chain" id="PRO_5042272205" description="EGF-like domain-containing protein" evidence="8">
    <location>
        <begin position="20"/>
        <end position="750"/>
    </location>
</feature>
<evidence type="ECO:0000256" key="2">
    <source>
        <dbReference type="ARBA" id="ARBA00022536"/>
    </source>
</evidence>
<evidence type="ECO:0000313" key="11">
    <source>
        <dbReference type="Proteomes" id="UP001229421"/>
    </source>
</evidence>
<evidence type="ECO:0000256" key="1">
    <source>
        <dbReference type="ARBA" id="ARBA00004167"/>
    </source>
</evidence>
<dbReference type="SUPFAM" id="SSF57196">
    <property type="entry name" value="EGF/Laminin"/>
    <property type="match status" value="2"/>
</dbReference>
<keyword evidence="5" id="KW-1015">Disulfide bond</keyword>
<dbReference type="SMART" id="SM00179">
    <property type="entry name" value="EGF_CA"/>
    <property type="match status" value="2"/>
</dbReference>
<dbReference type="InterPro" id="IPR001881">
    <property type="entry name" value="EGF-like_Ca-bd_dom"/>
</dbReference>
<dbReference type="GO" id="GO:0016020">
    <property type="term" value="C:membrane"/>
    <property type="evidence" value="ECO:0007669"/>
    <property type="project" value="UniProtKB-SubCell"/>
</dbReference>
<organism evidence="10 11">
    <name type="scientific">Tagetes erecta</name>
    <name type="common">African marigold</name>
    <dbReference type="NCBI Taxonomy" id="13708"/>
    <lineage>
        <taxon>Eukaryota</taxon>
        <taxon>Viridiplantae</taxon>
        <taxon>Streptophyta</taxon>
        <taxon>Embryophyta</taxon>
        <taxon>Tracheophyta</taxon>
        <taxon>Spermatophyta</taxon>
        <taxon>Magnoliopsida</taxon>
        <taxon>eudicotyledons</taxon>
        <taxon>Gunneridae</taxon>
        <taxon>Pentapetalae</taxon>
        <taxon>asterids</taxon>
        <taxon>campanulids</taxon>
        <taxon>Asterales</taxon>
        <taxon>Asteraceae</taxon>
        <taxon>Asteroideae</taxon>
        <taxon>Heliantheae alliance</taxon>
        <taxon>Tageteae</taxon>
        <taxon>Tagetes</taxon>
    </lineage>
</organism>
<dbReference type="Gene3D" id="2.10.25.10">
    <property type="entry name" value="Laminin"/>
    <property type="match status" value="2"/>
</dbReference>
<comment type="caution">
    <text evidence="10">The sequence shown here is derived from an EMBL/GenBank/DDBJ whole genome shotgun (WGS) entry which is preliminary data.</text>
</comment>
<dbReference type="Gene3D" id="3.30.200.20">
    <property type="entry name" value="Phosphorylase Kinase, domain 1"/>
    <property type="match status" value="2"/>
</dbReference>
<evidence type="ECO:0000259" key="9">
    <source>
        <dbReference type="PROSITE" id="PS50026"/>
    </source>
</evidence>
<evidence type="ECO:0000256" key="6">
    <source>
        <dbReference type="PROSITE-ProRule" id="PRU00076"/>
    </source>
</evidence>
<keyword evidence="7" id="KW-0812">Transmembrane</keyword>
<feature type="transmembrane region" description="Helical" evidence="7">
    <location>
        <begin position="336"/>
        <end position="361"/>
    </location>
</feature>
<reference evidence="10" key="1">
    <citation type="journal article" date="2023" name="bioRxiv">
        <title>Improved chromosome-level genome assembly for marigold (Tagetes erecta).</title>
        <authorList>
            <person name="Jiang F."/>
            <person name="Yuan L."/>
            <person name="Wang S."/>
            <person name="Wang H."/>
            <person name="Xu D."/>
            <person name="Wang A."/>
            <person name="Fan W."/>
        </authorList>
    </citation>
    <scope>NUCLEOTIDE SEQUENCE</scope>
    <source>
        <strain evidence="10">WSJ</strain>
        <tissue evidence="10">Leaf</tissue>
    </source>
</reference>
<dbReference type="FunFam" id="2.10.25.10:FF:000038">
    <property type="entry name" value="Fibrillin 2"/>
    <property type="match status" value="2"/>
</dbReference>
<dbReference type="GO" id="GO:0005509">
    <property type="term" value="F:calcium ion binding"/>
    <property type="evidence" value="ECO:0007669"/>
    <property type="project" value="InterPro"/>
</dbReference>
<dbReference type="CDD" id="cd00054">
    <property type="entry name" value="EGF_CA"/>
    <property type="match status" value="2"/>
</dbReference>
<evidence type="ECO:0000313" key="10">
    <source>
        <dbReference type="EMBL" id="KAK1416329.1"/>
    </source>
</evidence>
<keyword evidence="7" id="KW-0472">Membrane</keyword>
<name>A0AAD8NP59_TARER</name>
<evidence type="ECO:0000256" key="3">
    <source>
        <dbReference type="ARBA" id="ARBA00022729"/>
    </source>
</evidence>
<comment type="caution">
    <text evidence="6">Lacks conserved residue(s) required for the propagation of feature annotation.</text>
</comment>
<comment type="subcellular location">
    <subcellularLocation>
        <location evidence="1">Membrane</location>
        <topology evidence="1">Single-pass membrane protein</topology>
    </subcellularLocation>
</comment>
<keyword evidence="2 6" id="KW-0245">EGF-like domain</keyword>
<evidence type="ECO:0000256" key="7">
    <source>
        <dbReference type="SAM" id="Phobius"/>
    </source>
</evidence>
<dbReference type="InterPro" id="IPR025287">
    <property type="entry name" value="WAK_GUB"/>
</dbReference>
<keyword evidence="4" id="KW-0677">Repeat</keyword>
<dbReference type="SUPFAM" id="SSF56112">
    <property type="entry name" value="Protein kinase-like (PK-like)"/>
    <property type="match status" value="1"/>
</dbReference>
<dbReference type="InterPro" id="IPR000742">
    <property type="entry name" value="EGF"/>
</dbReference>
<dbReference type="InterPro" id="IPR011009">
    <property type="entry name" value="Kinase-like_dom_sf"/>
</dbReference>
<evidence type="ECO:0000256" key="5">
    <source>
        <dbReference type="ARBA" id="ARBA00023157"/>
    </source>
</evidence>
<dbReference type="InterPro" id="IPR024731">
    <property type="entry name" value="NELL2-like_EGF"/>
</dbReference>
<dbReference type="InterPro" id="IPR000152">
    <property type="entry name" value="EGF-type_Asp/Asn_hydroxyl_site"/>
</dbReference>
<dbReference type="AlphaFoldDB" id="A0AAD8NP59"/>
<feature type="domain" description="EGF-like" evidence="9">
    <location>
        <begin position="627"/>
        <end position="665"/>
    </location>
</feature>
<keyword evidence="11" id="KW-1185">Reference proteome</keyword>
<accession>A0AAD8NP59</accession>
<dbReference type="Pfam" id="PF12947">
    <property type="entry name" value="EGF_3"/>
    <property type="match status" value="2"/>
</dbReference>
<keyword evidence="3 8" id="KW-0732">Signal</keyword>
<evidence type="ECO:0000256" key="8">
    <source>
        <dbReference type="SAM" id="SignalP"/>
    </source>
</evidence>
<keyword evidence="7" id="KW-1133">Transmembrane helix</keyword>
<gene>
    <name evidence="10" type="ORF">QVD17_32118</name>
</gene>
<dbReference type="PROSITE" id="PS50026">
    <property type="entry name" value="EGF_3"/>
    <property type="match status" value="2"/>
</dbReference>
<dbReference type="PROSITE" id="PS00010">
    <property type="entry name" value="ASX_HYDROXYL"/>
    <property type="match status" value="2"/>
</dbReference>
<feature type="transmembrane region" description="Helical" evidence="7">
    <location>
        <begin position="664"/>
        <end position="682"/>
    </location>
</feature>
<dbReference type="PANTHER" id="PTHR33491">
    <property type="entry name" value="OSJNBA0016N04.9 PROTEIN"/>
    <property type="match status" value="1"/>
</dbReference>
<protein>
    <recommendedName>
        <fullName evidence="9">EGF-like domain-containing protein</fullName>
    </recommendedName>
</protein>
<dbReference type="Proteomes" id="UP001229421">
    <property type="component" value="Unassembled WGS sequence"/>
</dbReference>
<dbReference type="InterPro" id="IPR018097">
    <property type="entry name" value="EGF_Ca-bd_CS"/>
</dbReference>
<dbReference type="GO" id="GO:0030247">
    <property type="term" value="F:polysaccharide binding"/>
    <property type="evidence" value="ECO:0007669"/>
    <property type="project" value="InterPro"/>
</dbReference>
<evidence type="ECO:0000256" key="4">
    <source>
        <dbReference type="ARBA" id="ARBA00022737"/>
    </source>
</evidence>
<sequence>MHLNTLILLAIAALQAASAQEVPEAAACETSCGNVSITYPFGSREGCYYSYDFLVTCDRSSGEPVPFFGPNTSDIVISSMSTSKSEVEIMMFVAQDCYNTSGPADNTEKSLWLRDFRISTKNKYVGIGCDTLASFSRWEDESDGNGSTGCISRCGRNSHVTNGSCSGSVGCCQVAVPEGFQSVNMTLRSFNNHSNILDFNPCSYAFFVEKGKFNFSATNLHDFKSERMPMLLDWAIGNLTCDKAKDMENFLCKGNSVCDQSYSGPGYRCRCLEGYEGNPYVKNNCTNINECERGNHDCKHDAHCVDTPGNYTCTCKHGYYGDGRKDGNGCNADQTIVIKIVVVITSCVIFLLIFVTCLYLIRRKRKLVKLREKFFTQNGGMMLQRRISGNGGSQDQASVFTIEELKTATNNYDESRIIGKGGFGTVYKGVLSDNRAVAIKKLLHVLDEDLQLNDVPSEIIQVSRLAERCLRIKGEERPTMKEVAIELQGISASKIPKHPWVQSRSNENEALVITSAQEVPACETSCGDVPITFPFGSREGCYYSSDFLVTCDRSSGEPVPFFGRNTTDIEISNMSTSESEVEIMMFVGRDCYDASGGNEPTLRLSDFRISSKNKYVAIGCDTSAYFNINACERGNHYCENGDQCVDIDGSYMCTCPKGYSGDGVSASAIFLLIFVTCLYLILKKRKLVMLKEKFFKQNGGIMLQQRGFPETGVRSHDQARVFTIDELKRETSNYDESRIIGKGGFGTVYK</sequence>